<comment type="subcellular location">
    <subcellularLocation>
        <location evidence="1">Cell membrane</location>
        <topology evidence="1">Single-pass membrane protein</topology>
    </subcellularLocation>
</comment>
<dbReference type="GO" id="GO:0005524">
    <property type="term" value="F:ATP binding"/>
    <property type="evidence" value="ECO:0007669"/>
    <property type="project" value="UniProtKB-KW"/>
</dbReference>
<keyword evidence="4" id="KW-0808">Transferase</keyword>
<reference evidence="14 15" key="1">
    <citation type="journal article" date="2014" name="Agronomy (Basel)">
        <title>A Draft Genome Sequence for Ensete ventricosum, the Drought-Tolerant Tree Against Hunger.</title>
        <authorList>
            <person name="Harrison J."/>
            <person name="Moore K.A."/>
            <person name="Paszkiewicz K."/>
            <person name="Jones T."/>
            <person name="Grant M."/>
            <person name="Ambacheew D."/>
            <person name="Muzemil S."/>
            <person name="Studholme D.J."/>
        </authorList>
    </citation>
    <scope>NUCLEOTIDE SEQUENCE [LARGE SCALE GENOMIC DNA]</scope>
</reference>
<keyword evidence="9" id="KW-0472">Membrane</keyword>
<dbReference type="Gene3D" id="1.10.510.10">
    <property type="entry name" value="Transferase(Phosphotransferase) domain 1"/>
    <property type="match status" value="2"/>
</dbReference>
<evidence type="ECO:0000256" key="10">
    <source>
        <dbReference type="ARBA" id="ARBA00047899"/>
    </source>
</evidence>
<keyword evidence="7" id="KW-0067">ATP-binding</keyword>
<dbReference type="InterPro" id="IPR011009">
    <property type="entry name" value="Kinase-like_dom_sf"/>
</dbReference>
<dbReference type="PROSITE" id="PS00108">
    <property type="entry name" value="PROTEIN_KINASE_ST"/>
    <property type="match status" value="1"/>
</dbReference>
<feature type="region of interest" description="Disordered" evidence="12">
    <location>
        <begin position="191"/>
        <end position="231"/>
    </location>
</feature>
<dbReference type="PANTHER" id="PTHR47982:SF6">
    <property type="entry name" value="PROLINE-RICH RECEPTOR-LIKE PROTEIN KINASE PERK4"/>
    <property type="match status" value="1"/>
</dbReference>
<feature type="compositionally biased region" description="Polar residues" evidence="12">
    <location>
        <begin position="222"/>
        <end position="231"/>
    </location>
</feature>
<comment type="catalytic activity">
    <reaction evidence="11">
        <text>L-seryl-[protein] + ATP = O-phospho-L-seryl-[protein] + ADP + H(+)</text>
        <dbReference type="Rhea" id="RHEA:17989"/>
        <dbReference type="Rhea" id="RHEA-COMP:9863"/>
        <dbReference type="Rhea" id="RHEA-COMP:11604"/>
        <dbReference type="ChEBI" id="CHEBI:15378"/>
        <dbReference type="ChEBI" id="CHEBI:29999"/>
        <dbReference type="ChEBI" id="CHEBI:30616"/>
        <dbReference type="ChEBI" id="CHEBI:83421"/>
        <dbReference type="ChEBI" id="CHEBI:456216"/>
        <dbReference type="EC" id="2.7.11.1"/>
    </reaction>
</comment>
<keyword evidence="8" id="KW-1133">Transmembrane helix</keyword>
<dbReference type="PROSITE" id="PS50011">
    <property type="entry name" value="PROTEIN_KINASE_DOM"/>
    <property type="match status" value="1"/>
</dbReference>
<evidence type="ECO:0000256" key="3">
    <source>
        <dbReference type="ARBA" id="ARBA00022527"/>
    </source>
</evidence>
<proteinExistence type="predicted"/>
<dbReference type="InterPro" id="IPR047117">
    <property type="entry name" value="PERK1-13-like"/>
</dbReference>
<gene>
    <name evidence="14" type="ORF">B296_00004065</name>
</gene>
<feature type="compositionally biased region" description="Low complexity" evidence="12">
    <location>
        <begin position="203"/>
        <end position="213"/>
    </location>
</feature>
<keyword evidence="6" id="KW-0547">Nucleotide-binding</keyword>
<comment type="caution">
    <text evidence="14">The sequence shown here is derived from an EMBL/GenBank/DDBJ whole genome shotgun (WGS) entry which is preliminary data.</text>
</comment>
<evidence type="ECO:0000256" key="7">
    <source>
        <dbReference type="ARBA" id="ARBA00022840"/>
    </source>
</evidence>
<evidence type="ECO:0000256" key="9">
    <source>
        <dbReference type="ARBA" id="ARBA00023136"/>
    </source>
</evidence>
<evidence type="ECO:0000313" key="14">
    <source>
        <dbReference type="EMBL" id="RRT70801.1"/>
    </source>
</evidence>
<dbReference type="GO" id="GO:0005886">
    <property type="term" value="C:plasma membrane"/>
    <property type="evidence" value="ECO:0007669"/>
    <property type="project" value="UniProtKB-SubCell"/>
</dbReference>
<keyword evidence="5" id="KW-0812">Transmembrane</keyword>
<feature type="domain" description="Protein kinase" evidence="13">
    <location>
        <begin position="1"/>
        <end position="225"/>
    </location>
</feature>
<dbReference type="EC" id="2.7.11.1" evidence="2"/>
<keyword evidence="3" id="KW-0418">Kinase</keyword>
<evidence type="ECO:0000256" key="2">
    <source>
        <dbReference type="ARBA" id="ARBA00012513"/>
    </source>
</evidence>
<dbReference type="GO" id="GO:0004674">
    <property type="term" value="F:protein serine/threonine kinase activity"/>
    <property type="evidence" value="ECO:0007669"/>
    <property type="project" value="UniProtKB-KW"/>
</dbReference>
<evidence type="ECO:0000256" key="1">
    <source>
        <dbReference type="ARBA" id="ARBA00004162"/>
    </source>
</evidence>
<evidence type="ECO:0000256" key="12">
    <source>
        <dbReference type="SAM" id="MobiDB-lite"/>
    </source>
</evidence>
<protein>
    <recommendedName>
        <fullName evidence="2">non-specific serine/threonine protein kinase</fullName>
        <ecNumber evidence="2">2.7.11.1</ecNumber>
    </recommendedName>
</protein>
<organism evidence="14 15">
    <name type="scientific">Ensete ventricosum</name>
    <name type="common">Abyssinian banana</name>
    <name type="synonym">Musa ensete</name>
    <dbReference type="NCBI Taxonomy" id="4639"/>
    <lineage>
        <taxon>Eukaryota</taxon>
        <taxon>Viridiplantae</taxon>
        <taxon>Streptophyta</taxon>
        <taxon>Embryophyta</taxon>
        <taxon>Tracheophyta</taxon>
        <taxon>Spermatophyta</taxon>
        <taxon>Magnoliopsida</taxon>
        <taxon>Liliopsida</taxon>
        <taxon>Zingiberales</taxon>
        <taxon>Musaceae</taxon>
        <taxon>Ensete</taxon>
    </lineage>
</organism>
<dbReference type="SUPFAM" id="SSF56112">
    <property type="entry name" value="Protein kinase-like (PK-like)"/>
    <property type="match status" value="1"/>
</dbReference>
<evidence type="ECO:0000256" key="11">
    <source>
        <dbReference type="ARBA" id="ARBA00048679"/>
    </source>
</evidence>
<dbReference type="PANTHER" id="PTHR47982">
    <property type="entry name" value="PROLINE-RICH RECEPTOR-LIKE PROTEIN KINASE PERK4"/>
    <property type="match status" value="1"/>
</dbReference>
<dbReference type="InterPro" id="IPR008271">
    <property type="entry name" value="Ser/Thr_kinase_AS"/>
</dbReference>
<evidence type="ECO:0000256" key="5">
    <source>
        <dbReference type="ARBA" id="ARBA00022692"/>
    </source>
</evidence>
<evidence type="ECO:0000256" key="8">
    <source>
        <dbReference type="ARBA" id="ARBA00022989"/>
    </source>
</evidence>
<comment type="catalytic activity">
    <reaction evidence="10">
        <text>L-threonyl-[protein] + ATP = O-phospho-L-threonyl-[protein] + ADP + H(+)</text>
        <dbReference type="Rhea" id="RHEA:46608"/>
        <dbReference type="Rhea" id="RHEA-COMP:11060"/>
        <dbReference type="Rhea" id="RHEA-COMP:11605"/>
        <dbReference type="ChEBI" id="CHEBI:15378"/>
        <dbReference type="ChEBI" id="CHEBI:30013"/>
        <dbReference type="ChEBI" id="CHEBI:30616"/>
        <dbReference type="ChEBI" id="CHEBI:61977"/>
        <dbReference type="ChEBI" id="CHEBI:456216"/>
        <dbReference type="EC" id="2.7.11.1"/>
    </reaction>
</comment>
<evidence type="ECO:0000256" key="4">
    <source>
        <dbReference type="ARBA" id="ARBA00022679"/>
    </source>
</evidence>
<keyword evidence="3" id="KW-0723">Serine/threonine-protein kinase</keyword>
<dbReference type="Proteomes" id="UP000287651">
    <property type="component" value="Unassembled WGS sequence"/>
</dbReference>
<sequence length="231" mass="25662">MDWPTRLRIAIGSAKGLAYLHEDCHPRIIHRDIKAANILLDNKFEAMYASSGKLTEKSDVFSFGVMLLELITGRRPIDITGDMEDSLVEWQARPLLARALADQNFDELVDPRLENNYDVGEMLRMAASAAASVRHSARRRPKMSQDLNEGVKPGQSTVFNSSSDYDSASYSSNMRRFRKLALESDDYSNEFSGAASDYGLNPSESGSSGEISSARGQRKKSQPTLGTTWED</sequence>
<accession>A0A427A3L9</accession>
<evidence type="ECO:0000256" key="6">
    <source>
        <dbReference type="ARBA" id="ARBA00022741"/>
    </source>
</evidence>
<name>A0A427A3L9_ENSVE</name>
<dbReference type="EMBL" id="AMZH03003899">
    <property type="protein sequence ID" value="RRT70801.1"/>
    <property type="molecule type" value="Genomic_DNA"/>
</dbReference>
<evidence type="ECO:0000259" key="13">
    <source>
        <dbReference type="PROSITE" id="PS50011"/>
    </source>
</evidence>
<evidence type="ECO:0000313" key="15">
    <source>
        <dbReference type="Proteomes" id="UP000287651"/>
    </source>
</evidence>
<feature type="region of interest" description="Disordered" evidence="12">
    <location>
        <begin position="133"/>
        <end position="169"/>
    </location>
</feature>
<dbReference type="AlphaFoldDB" id="A0A427A3L9"/>
<dbReference type="InterPro" id="IPR000719">
    <property type="entry name" value="Prot_kinase_dom"/>
</dbReference>